<evidence type="ECO:0000256" key="2">
    <source>
        <dbReference type="ARBA" id="ARBA00005369"/>
    </source>
</evidence>
<protein>
    <recommendedName>
        <fullName evidence="4">Protein-L-isoaspartate O-methyltransferase</fullName>
        <ecNumber evidence="3">2.1.1.77</ecNumber>
    </recommendedName>
    <alternativeName>
        <fullName evidence="11">L-isoaspartyl protein carboxyl methyltransferase</fullName>
    </alternativeName>
    <alternativeName>
        <fullName evidence="9">Protein L-isoaspartyl methyltransferase</fullName>
    </alternativeName>
    <alternativeName>
        <fullName evidence="10">Protein-beta-aspartate methyltransferase</fullName>
    </alternativeName>
</protein>
<evidence type="ECO:0000313" key="13">
    <source>
        <dbReference type="Proteomes" id="UP001597365"/>
    </source>
</evidence>
<accession>A0ABW4PD60</accession>
<dbReference type="GO" id="GO:0032259">
    <property type="term" value="P:methylation"/>
    <property type="evidence" value="ECO:0007669"/>
    <property type="project" value="UniProtKB-KW"/>
</dbReference>
<dbReference type="GO" id="GO:0008168">
    <property type="term" value="F:methyltransferase activity"/>
    <property type="evidence" value="ECO:0007669"/>
    <property type="project" value="UniProtKB-KW"/>
</dbReference>
<organism evidence="12 13">
    <name type="scientific">Streptomyces desertarenae</name>
    <dbReference type="NCBI Taxonomy" id="2666184"/>
    <lineage>
        <taxon>Bacteria</taxon>
        <taxon>Bacillati</taxon>
        <taxon>Actinomycetota</taxon>
        <taxon>Actinomycetes</taxon>
        <taxon>Kitasatosporales</taxon>
        <taxon>Streptomycetaceae</taxon>
        <taxon>Streptomyces</taxon>
    </lineage>
</organism>
<dbReference type="CDD" id="cd02440">
    <property type="entry name" value="AdoMet_MTases"/>
    <property type="match status" value="1"/>
</dbReference>
<sequence>MTDMRGAAEGDGSGGGLDGTARALSRALVEALEAEGVLTDPAWREAFESVPRHLFVPEYHVPRAGGYERRRYDDPDPLGRRLWLEGVYEDVPLATVLRDGEPVSSSSQPSLMALMLRALDVRDGVDVLEVGTGTGWNAALLAHRLGDGHVTSVDVDPEITGAARERLAAAGHRPAVVTGDGALGCPERAPFDRIVATCAVDTVPAGWLARCRPGALVLAPVATGLLALRVESADRAEGRFLDTPAYFVPLRGAGPPRPRIDPADLPREALRTESFGFLLSLTGGEGDPGAVYEAWRRAGRPDRTRYGVTVNGREQWVWLDDPKGPVRWPLLPGGGTGSGGSAGGAG</sequence>
<evidence type="ECO:0000256" key="5">
    <source>
        <dbReference type="ARBA" id="ARBA00022490"/>
    </source>
</evidence>
<dbReference type="InterPro" id="IPR000682">
    <property type="entry name" value="PCMT"/>
</dbReference>
<keyword evidence="8" id="KW-0949">S-adenosyl-L-methionine</keyword>
<evidence type="ECO:0000256" key="1">
    <source>
        <dbReference type="ARBA" id="ARBA00004496"/>
    </source>
</evidence>
<evidence type="ECO:0000256" key="6">
    <source>
        <dbReference type="ARBA" id="ARBA00022603"/>
    </source>
</evidence>
<name>A0ABW4PD60_9ACTN</name>
<comment type="caution">
    <text evidence="12">The sequence shown here is derived from an EMBL/GenBank/DDBJ whole genome shotgun (WGS) entry which is preliminary data.</text>
</comment>
<evidence type="ECO:0000313" key="12">
    <source>
        <dbReference type="EMBL" id="MFD1828062.1"/>
    </source>
</evidence>
<dbReference type="EC" id="2.1.1.77" evidence="3"/>
<dbReference type="SUPFAM" id="SSF53335">
    <property type="entry name" value="S-adenosyl-L-methionine-dependent methyltransferases"/>
    <property type="match status" value="1"/>
</dbReference>
<comment type="subcellular location">
    <subcellularLocation>
        <location evidence="1">Cytoplasm</location>
    </subcellularLocation>
</comment>
<evidence type="ECO:0000256" key="4">
    <source>
        <dbReference type="ARBA" id="ARBA00013346"/>
    </source>
</evidence>
<dbReference type="Proteomes" id="UP001597365">
    <property type="component" value="Unassembled WGS sequence"/>
</dbReference>
<dbReference type="Pfam" id="PF01135">
    <property type="entry name" value="PCMT"/>
    <property type="match status" value="1"/>
</dbReference>
<dbReference type="EMBL" id="JBHUFU010000001">
    <property type="protein sequence ID" value="MFD1828062.1"/>
    <property type="molecule type" value="Genomic_DNA"/>
</dbReference>
<dbReference type="PANTHER" id="PTHR11579">
    <property type="entry name" value="PROTEIN-L-ISOASPARTATE O-METHYLTRANSFERASE"/>
    <property type="match status" value="1"/>
</dbReference>
<keyword evidence="6 12" id="KW-0489">Methyltransferase</keyword>
<evidence type="ECO:0000256" key="11">
    <source>
        <dbReference type="ARBA" id="ARBA00031350"/>
    </source>
</evidence>
<proteinExistence type="inferred from homology"/>
<evidence type="ECO:0000256" key="10">
    <source>
        <dbReference type="ARBA" id="ARBA00031323"/>
    </source>
</evidence>
<dbReference type="Gene3D" id="3.40.50.150">
    <property type="entry name" value="Vaccinia Virus protein VP39"/>
    <property type="match status" value="1"/>
</dbReference>
<dbReference type="PANTHER" id="PTHR11579:SF0">
    <property type="entry name" value="PROTEIN-L-ISOASPARTATE(D-ASPARTATE) O-METHYLTRANSFERASE"/>
    <property type="match status" value="1"/>
</dbReference>
<reference evidence="13" key="1">
    <citation type="journal article" date="2019" name="Int. J. Syst. Evol. Microbiol.">
        <title>The Global Catalogue of Microorganisms (GCM) 10K type strain sequencing project: providing services to taxonomists for standard genome sequencing and annotation.</title>
        <authorList>
            <consortium name="The Broad Institute Genomics Platform"/>
            <consortium name="The Broad Institute Genome Sequencing Center for Infectious Disease"/>
            <person name="Wu L."/>
            <person name="Ma J."/>
        </authorList>
    </citation>
    <scope>NUCLEOTIDE SEQUENCE [LARGE SCALE GENOMIC DNA]</scope>
    <source>
        <strain evidence="13">CGMCC 4.7455</strain>
    </source>
</reference>
<evidence type="ECO:0000256" key="7">
    <source>
        <dbReference type="ARBA" id="ARBA00022679"/>
    </source>
</evidence>
<keyword evidence="5" id="KW-0963">Cytoplasm</keyword>
<comment type="similarity">
    <text evidence="2">Belongs to the methyltransferase superfamily. L-isoaspartyl/D-aspartyl protein methyltransferase family.</text>
</comment>
<dbReference type="RefSeq" id="WP_380895254.1">
    <property type="nucleotide sequence ID" value="NZ_JBHUFU010000001.1"/>
</dbReference>
<evidence type="ECO:0000256" key="3">
    <source>
        <dbReference type="ARBA" id="ARBA00011890"/>
    </source>
</evidence>
<keyword evidence="13" id="KW-1185">Reference proteome</keyword>
<dbReference type="InterPro" id="IPR029063">
    <property type="entry name" value="SAM-dependent_MTases_sf"/>
</dbReference>
<gene>
    <name evidence="12" type="ORF">ACFSJS_00080</name>
</gene>
<evidence type="ECO:0000256" key="9">
    <source>
        <dbReference type="ARBA" id="ARBA00030757"/>
    </source>
</evidence>
<keyword evidence="7" id="KW-0808">Transferase</keyword>
<evidence type="ECO:0000256" key="8">
    <source>
        <dbReference type="ARBA" id="ARBA00022691"/>
    </source>
</evidence>